<feature type="transmembrane region" description="Helical" evidence="10">
    <location>
        <begin position="46"/>
        <end position="69"/>
    </location>
</feature>
<evidence type="ECO:0000313" key="11">
    <source>
        <dbReference type="EMBL" id="OAQ38074.1"/>
    </source>
</evidence>
<dbReference type="GO" id="GO:0005886">
    <property type="term" value="C:plasma membrane"/>
    <property type="evidence" value="ECO:0007669"/>
    <property type="project" value="UniProtKB-SubCell"/>
</dbReference>
<dbReference type="PANTHER" id="PTHR43298:SF2">
    <property type="entry name" value="FMN_FAD EXPORTER YEEO-RELATED"/>
    <property type="match status" value="1"/>
</dbReference>
<keyword evidence="3" id="KW-0050">Antiport</keyword>
<keyword evidence="2" id="KW-0813">Transport</keyword>
<dbReference type="EMBL" id="LWHJ01000031">
    <property type="protein sequence ID" value="OAQ38074.1"/>
    <property type="molecule type" value="Genomic_DNA"/>
</dbReference>
<accession>A0A179DAX7</accession>
<reference evidence="11 12" key="1">
    <citation type="submission" date="2016-04" db="EMBL/GenBank/DDBJ databases">
        <authorList>
            <person name="Evans L.H."/>
            <person name="Alamgir A."/>
            <person name="Owens N."/>
            <person name="Weber N.D."/>
            <person name="Virtaneva K."/>
            <person name="Barbian K."/>
            <person name="Babar A."/>
            <person name="Rosenke K."/>
        </authorList>
    </citation>
    <scope>NUCLEOTIDE SEQUENCE [LARGE SCALE GENOMIC DNA]</scope>
    <source>
        <strain evidence="11 12">CCM 8644</strain>
    </source>
</reference>
<feature type="transmembrane region" description="Helical" evidence="10">
    <location>
        <begin position="12"/>
        <end position="34"/>
    </location>
</feature>
<dbReference type="AlphaFoldDB" id="A0A179DAX7"/>
<dbReference type="STRING" id="1826909.A5893_14815"/>
<evidence type="ECO:0000256" key="1">
    <source>
        <dbReference type="ARBA" id="ARBA00004651"/>
    </source>
</evidence>
<protein>
    <recommendedName>
        <fullName evidence="9">Multidrug-efflux transporter</fullName>
    </recommendedName>
</protein>
<gene>
    <name evidence="11" type="ORF">A5893_14815</name>
</gene>
<feature type="transmembrane region" description="Helical" evidence="10">
    <location>
        <begin position="252"/>
        <end position="271"/>
    </location>
</feature>
<keyword evidence="8 10" id="KW-0472">Membrane</keyword>
<dbReference type="PIRSF" id="PIRSF006603">
    <property type="entry name" value="DinF"/>
    <property type="match status" value="1"/>
</dbReference>
<keyword evidence="7" id="KW-0406">Ion transport</keyword>
<comment type="subcellular location">
    <subcellularLocation>
        <location evidence="1">Cell membrane</location>
        <topology evidence="1">Multi-pass membrane protein</topology>
    </subcellularLocation>
</comment>
<evidence type="ECO:0000256" key="3">
    <source>
        <dbReference type="ARBA" id="ARBA00022449"/>
    </source>
</evidence>
<keyword evidence="5 10" id="KW-0812">Transmembrane</keyword>
<evidence type="ECO:0000313" key="12">
    <source>
        <dbReference type="Proteomes" id="UP000078459"/>
    </source>
</evidence>
<dbReference type="Proteomes" id="UP000078459">
    <property type="component" value="Unassembled WGS sequence"/>
</dbReference>
<evidence type="ECO:0000256" key="7">
    <source>
        <dbReference type="ARBA" id="ARBA00023065"/>
    </source>
</evidence>
<organism evidence="11 12">
    <name type="scientific">Pedobacter psychrophilus</name>
    <dbReference type="NCBI Taxonomy" id="1826909"/>
    <lineage>
        <taxon>Bacteria</taxon>
        <taxon>Pseudomonadati</taxon>
        <taxon>Bacteroidota</taxon>
        <taxon>Sphingobacteriia</taxon>
        <taxon>Sphingobacteriales</taxon>
        <taxon>Sphingobacteriaceae</taxon>
        <taxon>Pedobacter</taxon>
    </lineage>
</organism>
<evidence type="ECO:0000256" key="5">
    <source>
        <dbReference type="ARBA" id="ARBA00022692"/>
    </source>
</evidence>
<feature type="transmembrane region" description="Helical" evidence="10">
    <location>
        <begin position="133"/>
        <end position="151"/>
    </location>
</feature>
<dbReference type="InterPro" id="IPR002528">
    <property type="entry name" value="MATE_fam"/>
</dbReference>
<reference evidence="11 12" key="2">
    <citation type="submission" date="2016-06" db="EMBL/GenBank/DDBJ databases">
        <title>Pedobacter psychrophilus sp. nov., isolated from Antarctic fragmentary rock.</title>
        <authorList>
            <person name="Svec P."/>
        </authorList>
    </citation>
    <scope>NUCLEOTIDE SEQUENCE [LARGE SCALE GENOMIC DNA]</scope>
    <source>
        <strain evidence="11 12">CCM 8644</strain>
    </source>
</reference>
<feature type="transmembrane region" description="Helical" evidence="10">
    <location>
        <begin position="90"/>
        <end position="113"/>
    </location>
</feature>
<evidence type="ECO:0000256" key="6">
    <source>
        <dbReference type="ARBA" id="ARBA00022989"/>
    </source>
</evidence>
<dbReference type="RefSeq" id="WP_068823468.1">
    <property type="nucleotide sequence ID" value="NZ_LWHJ01000031.1"/>
</dbReference>
<comment type="caution">
    <text evidence="11">The sequence shown here is derived from an EMBL/GenBank/DDBJ whole genome shotgun (WGS) entry which is preliminary data.</text>
</comment>
<feature type="transmembrane region" description="Helical" evidence="10">
    <location>
        <begin position="321"/>
        <end position="347"/>
    </location>
</feature>
<dbReference type="InterPro" id="IPR050222">
    <property type="entry name" value="MATE_MdtK"/>
</dbReference>
<evidence type="ECO:0000256" key="4">
    <source>
        <dbReference type="ARBA" id="ARBA00022475"/>
    </source>
</evidence>
<dbReference type="PANTHER" id="PTHR43298">
    <property type="entry name" value="MULTIDRUG RESISTANCE PROTEIN NORM-RELATED"/>
    <property type="match status" value="1"/>
</dbReference>
<dbReference type="CDD" id="cd13131">
    <property type="entry name" value="MATE_NorM_like"/>
    <property type="match status" value="1"/>
</dbReference>
<feature type="transmembrane region" description="Helical" evidence="10">
    <location>
        <begin position="277"/>
        <end position="300"/>
    </location>
</feature>
<dbReference type="GO" id="GO:0042910">
    <property type="term" value="F:xenobiotic transmembrane transporter activity"/>
    <property type="evidence" value="ECO:0007669"/>
    <property type="project" value="InterPro"/>
</dbReference>
<evidence type="ECO:0000256" key="9">
    <source>
        <dbReference type="ARBA" id="ARBA00031636"/>
    </source>
</evidence>
<keyword evidence="6 10" id="KW-1133">Transmembrane helix</keyword>
<keyword evidence="12" id="KW-1185">Reference proteome</keyword>
<feature type="transmembrane region" description="Helical" evidence="10">
    <location>
        <begin position="163"/>
        <end position="186"/>
    </location>
</feature>
<proteinExistence type="predicted"/>
<dbReference type="GO" id="GO:0006811">
    <property type="term" value="P:monoatomic ion transport"/>
    <property type="evidence" value="ECO:0007669"/>
    <property type="project" value="UniProtKB-KW"/>
</dbReference>
<dbReference type="OrthoDB" id="9780160at2"/>
<evidence type="ECO:0000256" key="8">
    <source>
        <dbReference type="ARBA" id="ARBA00023136"/>
    </source>
</evidence>
<evidence type="ECO:0000256" key="10">
    <source>
        <dbReference type="SAM" id="Phobius"/>
    </source>
</evidence>
<dbReference type="NCBIfam" id="TIGR00797">
    <property type="entry name" value="matE"/>
    <property type="match status" value="1"/>
</dbReference>
<feature type="transmembrane region" description="Helical" evidence="10">
    <location>
        <begin position="353"/>
        <end position="380"/>
    </location>
</feature>
<keyword evidence="4" id="KW-1003">Cell membrane</keyword>
<feature type="transmembrane region" description="Helical" evidence="10">
    <location>
        <begin position="192"/>
        <end position="215"/>
    </location>
</feature>
<feature type="transmembrane region" description="Helical" evidence="10">
    <location>
        <begin position="419"/>
        <end position="437"/>
    </location>
</feature>
<dbReference type="Pfam" id="PF01554">
    <property type="entry name" value="MatE"/>
    <property type="match status" value="2"/>
</dbReference>
<feature type="transmembrane region" description="Helical" evidence="10">
    <location>
        <begin position="392"/>
        <end position="413"/>
    </location>
</feature>
<name>A0A179DAX7_9SPHI</name>
<dbReference type="InterPro" id="IPR048279">
    <property type="entry name" value="MdtK-like"/>
</dbReference>
<dbReference type="GO" id="GO:0015297">
    <property type="term" value="F:antiporter activity"/>
    <property type="evidence" value="ECO:0007669"/>
    <property type="project" value="UniProtKB-KW"/>
</dbReference>
<sequence>MFKSFYKYKPFYKSNFILAYPVVISQLGHMLTAVGDTVMVGQLGTIPLAACALGNSILSIFLVSGIGISQGITPIVAQESGKGNKKICGFYLEQGVIISLISGLALFGIVALIAQYLHVLSQPLEVEIAAKDYLLVIAASIVPLMIFQIFRQFAEGLGYTKQAMYISIGGNALNILFNFILIYGWWGFPAYGLFGAGIGTLISRIFMAIAMWFYVIKSSLFSDYLSDFKVHLPDWTKIKAITKLGFPIAMQYFFEVGAFSGAAIMVGWIGAKELAAHQIAINLAAFTYMGASGIAAAATIKAGNALGKKDFKELKLSAISSYHLVIGYMLITAIIFLTCNRLLPWLYIKNEEVIAIASQLLILAAIFQLSDGIQVIGAGILRGLSDVKIPTIITLIAYWVIGLPLGYVLGFSFKMGPQGIWIALSIALTASATLLYFRFRNMMNKLAIQS</sequence>
<evidence type="ECO:0000256" key="2">
    <source>
        <dbReference type="ARBA" id="ARBA00022448"/>
    </source>
</evidence>